<dbReference type="PANTHER" id="PTHR37534">
    <property type="entry name" value="TRANSCRIPTIONAL ACTIVATOR PROTEIN UGA3"/>
    <property type="match status" value="1"/>
</dbReference>
<organism evidence="2 5">
    <name type="scientific">Aspergillus felis</name>
    <dbReference type="NCBI Taxonomy" id="1287682"/>
    <lineage>
        <taxon>Eukaryota</taxon>
        <taxon>Fungi</taxon>
        <taxon>Dikarya</taxon>
        <taxon>Ascomycota</taxon>
        <taxon>Pezizomycotina</taxon>
        <taxon>Eurotiomycetes</taxon>
        <taxon>Eurotiomycetidae</taxon>
        <taxon>Eurotiales</taxon>
        <taxon>Aspergillaceae</taxon>
        <taxon>Aspergillus</taxon>
        <taxon>Aspergillus subgen. Fumigati</taxon>
    </lineage>
</organism>
<dbReference type="Proteomes" id="UP000641853">
    <property type="component" value="Unassembled WGS sequence"/>
</dbReference>
<dbReference type="PANTHER" id="PTHR37534:SF2">
    <property type="entry name" value="N-ACETYLTRANSFERASE DOMAIN-CONTAINING PROTEIN"/>
    <property type="match status" value="1"/>
</dbReference>
<name>A0A8H6UNB2_9EURO</name>
<sequence>MMHDDVVRESAFRGAPMLDLSPPAVSPMSGHLPAEDRGIHRLAGVPSTGLSVSCEETSNWSWSARSVVENNVNDHLAHTAFGGIQESCLLRYFIEELSPWFDHCDDRRHFQLMVPCRARHCPTLRYAICAVSSRHLCRLPQYKRRDGILYQGQLLPHLKDSSAVEYMLKCIPGLAEFPNIQDPTHQENIMAATVILRQYEEMDDESNEGRVDTGYDNDERVNFLAVTQKIIDSMISSPPDHSLATAAYWIAIRQEVYYALTRETVPHLRFDSDNWCSSSIANNMIIFAGEVAQWRWGQKSPEEWTQLRFRERKLVQESSGAMEPILAVKADRANGHIFPTVWYGLDVQATAVQHLQLAQMILIAENPQLEKASRAAHRRVEDHVRSIVLDLCGIALNHLRVQPCLVNAVIAITLYGDYFTDQEERDALVGIINRTKDIHAWPMKKPYQTLLKRWEIADAVEL</sequence>
<protein>
    <recommendedName>
        <fullName evidence="6">Arca-like protein</fullName>
    </recommendedName>
</protein>
<dbReference type="Proteomes" id="UP000654922">
    <property type="component" value="Unassembled WGS sequence"/>
</dbReference>
<comment type="caution">
    <text evidence="2">The sequence shown here is derived from an EMBL/GenBank/DDBJ whole genome shotgun (WGS) entry which is preliminary data.</text>
</comment>
<keyword evidence="4" id="KW-1185">Reference proteome</keyword>
<gene>
    <name evidence="2" type="ORF">CNMCM5623_004843</name>
    <name evidence="3" type="ORF">CNMCM7691_000226</name>
</gene>
<reference evidence="2" key="1">
    <citation type="submission" date="2020-06" db="EMBL/GenBank/DDBJ databases">
        <title>Draft genome sequences of strains closely related to Aspergillus parafelis and Aspergillus hiratsukae.</title>
        <authorList>
            <person name="Dos Santos R.A.C."/>
            <person name="Rivero-Menendez O."/>
            <person name="Steenwyk J.L."/>
            <person name="Mead M.E."/>
            <person name="Goldman G.H."/>
            <person name="Alastruey-Izquierdo A."/>
            <person name="Rokas A."/>
        </authorList>
    </citation>
    <scope>NUCLEOTIDE SEQUENCE</scope>
    <source>
        <strain evidence="2">CNM-CM5623</strain>
        <strain evidence="3">CNM-CM7691</strain>
    </source>
</reference>
<evidence type="ECO:0000313" key="2">
    <source>
        <dbReference type="EMBL" id="KAF7159505.1"/>
    </source>
</evidence>
<keyword evidence="1" id="KW-0539">Nucleus</keyword>
<dbReference type="GO" id="GO:0003700">
    <property type="term" value="F:DNA-binding transcription factor activity"/>
    <property type="evidence" value="ECO:0007669"/>
    <property type="project" value="TreeGrafter"/>
</dbReference>
<dbReference type="EMBL" id="JACBAE010001379">
    <property type="protein sequence ID" value="KAF7159505.1"/>
    <property type="molecule type" value="Genomic_DNA"/>
</dbReference>
<dbReference type="OrthoDB" id="4525710at2759"/>
<dbReference type="GO" id="GO:0045944">
    <property type="term" value="P:positive regulation of transcription by RNA polymerase II"/>
    <property type="evidence" value="ECO:0007669"/>
    <property type="project" value="TreeGrafter"/>
</dbReference>
<dbReference type="AlphaFoldDB" id="A0A8H6UNB2"/>
<dbReference type="GO" id="GO:0000976">
    <property type="term" value="F:transcription cis-regulatory region binding"/>
    <property type="evidence" value="ECO:0007669"/>
    <property type="project" value="TreeGrafter"/>
</dbReference>
<accession>A0A8H6UNB2</accession>
<evidence type="ECO:0008006" key="6">
    <source>
        <dbReference type="Google" id="ProtNLM"/>
    </source>
</evidence>
<evidence type="ECO:0000313" key="5">
    <source>
        <dbReference type="Proteomes" id="UP000654922"/>
    </source>
</evidence>
<evidence type="ECO:0000313" key="3">
    <source>
        <dbReference type="EMBL" id="KAF7181097.1"/>
    </source>
</evidence>
<evidence type="ECO:0000313" key="4">
    <source>
        <dbReference type="Proteomes" id="UP000641853"/>
    </source>
</evidence>
<dbReference type="EMBL" id="JACBAG010001822">
    <property type="protein sequence ID" value="KAF7181097.1"/>
    <property type="molecule type" value="Genomic_DNA"/>
</dbReference>
<proteinExistence type="predicted"/>
<dbReference type="GO" id="GO:0005634">
    <property type="term" value="C:nucleus"/>
    <property type="evidence" value="ECO:0007669"/>
    <property type="project" value="TreeGrafter"/>
</dbReference>
<evidence type="ECO:0000256" key="1">
    <source>
        <dbReference type="ARBA" id="ARBA00023242"/>
    </source>
</evidence>